<dbReference type="GeneID" id="20242351"/>
<dbReference type="CTD" id="20242351"/>
<feature type="region of interest" description="Disordered" evidence="1">
    <location>
        <begin position="177"/>
        <end position="265"/>
    </location>
</feature>
<dbReference type="Proteomes" id="UP000030746">
    <property type="component" value="Unassembled WGS sequence"/>
</dbReference>
<dbReference type="OrthoDB" id="6091153at2759"/>
<feature type="region of interest" description="Disordered" evidence="1">
    <location>
        <begin position="461"/>
        <end position="542"/>
    </location>
</feature>
<gene>
    <name evidence="2" type="ORF">LOTGIDRAFT_173364</name>
</gene>
<accession>V4CE27</accession>
<feature type="compositionally biased region" description="Acidic residues" evidence="1">
    <location>
        <begin position="213"/>
        <end position="234"/>
    </location>
</feature>
<protein>
    <submittedName>
        <fullName evidence="2">Uncharacterized protein</fullName>
    </submittedName>
</protein>
<reference evidence="2 3" key="1">
    <citation type="journal article" date="2013" name="Nature">
        <title>Insights into bilaterian evolution from three spiralian genomes.</title>
        <authorList>
            <person name="Simakov O."/>
            <person name="Marletaz F."/>
            <person name="Cho S.J."/>
            <person name="Edsinger-Gonzales E."/>
            <person name="Havlak P."/>
            <person name="Hellsten U."/>
            <person name="Kuo D.H."/>
            <person name="Larsson T."/>
            <person name="Lv J."/>
            <person name="Arendt D."/>
            <person name="Savage R."/>
            <person name="Osoegawa K."/>
            <person name="de Jong P."/>
            <person name="Grimwood J."/>
            <person name="Chapman J.A."/>
            <person name="Shapiro H."/>
            <person name="Aerts A."/>
            <person name="Otillar R.P."/>
            <person name="Terry A.Y."/>
            <person name="Boore J.L."/>
            <person name="Grigoriev I.V."/>
            <person name="Lindberg D.R."/>
            <person name="Seaver E.C."/>
            <person name="Weisblat D.A."/>
            <person name="Putnam N.H."/>
            <person name="Rokhsar D.S."/>
        </authorList>
    </citation>
    <scope>NUCLEOTIDE SEQUENCE [LARGE SCALE GENOMIC DNA]</scope>
</reference>
<evidence type="ECO:0000313" key="2">
    <source>
        <dbReference type="EMBL" id="ESP00205.1"/>
    </source>
</evidence>
<feature type="compositionally biased region" description="Acidic residues" evidence="1">
    <location>
        <begin position="244"/>
        <end position="253"/>
    </location>
</feature>
<dbReference type="KEGG" id="lgi:LOTGIDRAFT_173364"/>
<feature type="compositionally biased region" description="Polar residues" evidence="1">
    <location>
        <begin position="189"/>
        <end position="209"/>
    </location>
</feature>
<feature type="compositionally biased region" description="Acidic residues" evidence="1">
    <location>
        <begin position="523"/>
        <end position="532"/>
    </location>
</feature>
<organism evidence="2 3">
    <name type="scientific">Lottia gigantea</name>
    <name type="common">Giant owl limpet</name>
    <dbReference type="NCBI Taxonomy" id="225164"/>
    <lineage>
        <taxon>Eukaryota</taxon>
        <taxon>Metazoa</taxon>
        <taxon>Spiralia</taxon>
        <taxon>Lophotrochozoa</taxon>
        <taxon>Mollusca</taxon>
        <taxon>Gastropoda</taxon>
        <taxon>Patellogastropoda</taxon>
        <taxon>Lottioidea</taxon>
        <taxon>Lottiidae</taxon>
        <taxon>Lottia</taxon>
    </lineage>
</organism>
<name>V4CE27_LOTGI</name>
<feature type="compositionally biased region" description="Basic and acidic residues" evidence="1">
    <location>
        <begin position="652"/>
        <end position="733"/>
    </location>
</feature>
<feature type="region of interest" description="Disordered" evidence="1">
    <location>
        <begin position="22"/>
        <end position="48"/>
    </location>
</feature>
<dbReference type="EMBL" id="KB200814">
    <property type="protein sequence ID" value="ESP00205.1"/>
    <property type="molecule type" value="Genomic_DNA"/>
</dbReference>
<dbReference type="AlphaFoldDB" id="V4CE27"/>
<feature type="compositionally biased region" description="Basic and acidic residues" evidence="1">
    <location>
        <begin position="742"/>
        <end position="785"/>
    </location>
</feature>
<feature type="compositionally biased region" description="Basic and acidic residues" evidence="1">
    <location>
        <begin position="841"/>
        <end position="851"/>
    </location>
</feature>
<feature type="region of interest" description="Disordered" evidence="1">
    <location>
        <begin position="303"/>
        <end position="434"/>
    </location>
</feature>
<evidence type="ECO:0000313" key="3">
    <source>
        <dbReference type="Proteomes" id="UP000030746"/>
    </source>
</evidence>
<dbReference type="RefSeq" id="XP_009049090.1">
    <property type="nucleotide sequence ID" value="XM_009050842.1"/>
</dbReference>
<feature type="compositionally biased region" description="Polar residues" evidence="1">
    <location>
        <begin position="38"/>
        <end position="48"/>
    </location>
</feature>
<evidence type="ECO:0000256" key="1">
    <source>
        <dbReference type="SAM" id="MobiDB-lite"/>
    </source>
</evidence>
<feature type="compositionally biased region" description="Basic and acidic residues" evidence="1">
    <location>
        <begin position="580"/>
        <end position="643"/>
    </location>
</feature>
<dbReference type="OMA" id="REAKTHN"/>
<feature type="region of interest" description="Disordered" evidence="1">
    <location>
        <begin position="575"/>
        <end position="785"/>
    </location>
</feature>
<feature type="compositionally biased region" description="Basic and acidic residues" evidence="1">
    <location>
        <begin position="483"/>
        <end position="498"/>
    </location>
</feature>
<keyword evidence="3" id="KW-1185">Reference proteome</keyword>
<proteinExistence type="predicted"/>
<sequence>MDFTNMCDPTPVLCPSDNQRYEASACAPNDSPGPSNPPRTVSSKEAPSSNLEATILHQLSTVVEQLKLQRKRIGEIAATKTSPDSVNNMSNSEYKWGRIRAKDAFCDALCDDRDMVWQIQRTRPTNVEDAVRLAVELEAHRSACDTQPGKIRSVDTPPELVELQNMKKKISDMNASLEKFKSDQRKMSVVNTKQPEYKNQSPDGLSIYNQRDEESDSDAPCEPIDDFLDSDDNVDADRDASCEPIDDSPDSDYCDSNVGGDNAESLNVQGFAPVTSRYERVRRQPAYLDTYVMCVSSIPRKLGEDDEKKKHDNRKMGERKKDDEKKKDDERKKDEKKKGGDRKKDERKKDVGKKDDERRQDYQNDDQVVEKKLDKKDGAKKKDDYKTKDDSDIDDGKKANREIDDEKRVDEDIDGGDKDDSDGEDKRFRMEDKGGLLRMIRLDKELGGAPNLNFSLYSDISEESSAGGDSLETSGDGEEVEEKEGGKVDRATETKVETGETGTQCCMVSDDNVDADRDASCEPIDDSPDSDYCDTNVGGDNAESLNVQGFAPVTSRYGRVRRQPAYLDAYVMCVSSIPRKMGERKKDDEKKKHDNRKMGERKKDDEKKKDDERKKDDEKKDNEKKDDERKKDDEKKMDDEKKKDEKKKHGDRKMGERKKDDEKKKDGERKKDEKKGGDRKKDEKKKDVGKKDGEREKDQRKKDDDRRQDYQHDDQIVEKKVDKKDGAKKKDDYKTEDDSDIDDGKKANREIDDEKRVDEDIDDGKKANREIDGGDKDDSDGEDKRFRMEWNGGLLRMIRLDKELGGAPNLNFSLYSDISEESSAGGDSLETSGDGEEVEEKEGGKVDRATETEVETTETGTQCCMVRYKKIVEVESMTEDGERRTVRVETDWEVEIGEQLLL</sequence>
<dbReference type="HOGENOM" id="CLU_332117_0_0_1"/>
<feature type="region of interest" description="Disordered" evidence="1">
    <location>
        <begin position="819"/>
        <end position="860"/>
    </location>
</feature>
<dbReference type="STRING" id="225164.V4CE27"/>